<accession>A0ABU2J6M6</accession>
<keyword evidence="2" id="KW-0186">Copper</keyword>
<evidence type="ECO:0000313" key="5">
    <source>
        <dbReference type="EMBL" id="MDT0260650.1"/>
    </source>
</evidence>
<reference evidence="6" key="1">
    <citation type="submission" date="2023-07" db="EMBL/GenBank/DDBJ databases">
        <title>30 novel species of actinomycetes from the DSMZ collection.</title>
        <authorList>
            <person name="Nouioui I."/>
        </authorList>
    </citation>
    <scope>NUCLEOTIDE SEQUENCE [LARGE SCALE GENOMIC DNA]</scope>
    <source>
        <strain evidence="6">DSM 44399</strain>
    </source>
</reference>
<dbReference type="SUPFAM" id="SSF52833">
    <property type="entry name" value="Thioredoxin-like"/>
    <property type="match status" value="1"/>
</dbReference>
<dbReference type="Gene3D" id="3.40.30.10">
    <property type="entry name" value="Glutaredoxin"/>
    <property type="match status" value="1"/>
</dbReference>
<dbReference type="CDD" id="cd02968">
    <property type="entry name" value="SCO"/>
    <property type="match status" value="1"/>
</dbReference>
<sequence>MSIVRLLVSAAVLVMATLGLTGCGQSTGNSAVPAAAATGVRAVRLAGPIAKPELVLTDTASKSYDLRARTAGRVTLLYFGYTFCPDVCPTTMADLALAVRSLPAATRAKVTVVFVTSDSTRDNPAVIKRWLSHFNPSFVGLTGDQAAIYAAAEQVGVPLKAPRAEPDGTYEVEHGAQVLAFGLDGTARYAYVEGTPAADYAHDLALLAENKA</sequence>
<dbReference type="Proteomes" id="UP001183176">
    <property type="component" value="Unassembled WGS sequence"/>
</dbReference>
<feature type="signal peptide" evidence="3">
    <location>
        <begin position="1"/>
        <end position="16"/>
    </location>
</feature>
<feature type="chain" id="PRO_5045371345" evidence="3">
    <location>
        <begin position="17"/>
        <end position="212"/>
    </location>
</feature>
<keyword evidence="6" id="KW-1185">Reference proteome</keyword>
<name>A0ABU2J6M6_9ACTN</name>
<evidence type="ECO:0000256" key="2">
    <source>
        <dbReference type="ARBA" id="ARBA00023008"/>
    </source>
</evidence>
<evidence type="ECO:0000313" key="6">
    <source>
        <dbReference type="Proteomes" id="UP001183176"/>
    </source>
</evidence>
<dbReference type="PROSITE" id="PS51352">
    <property type="entry name" value="THIOREDOXIN_2"/>
    <property type="match status" value="1"/>
</dbReference>
<evidence type="ECO:0000256" key="3">
    <source>
        <dbReference type="SAM" id="SignalP"/>
    </source>
</evidence>
<dbReference type="PROSITE" id="PS51257">
    <property type="entry name" value="PROKAR_LIPOPROTEIN"/>
    <property type="match status" value="1"/>
</dbReference>
<comment type="similarity">
    <text evidence="1">Belongs to the SCO1/2 family.</text>
</comment>
<dbReference type="PANTHER" id="PTHR12151:SF25">
    <property type="entry name" value="LINALOOL DEHYDRATASE_ISOMERASE DOMAIN-CONTAINING PROTEIN"/>
    <property type="match status" value="1"/>
</dbReference>
<dbReference type="Pfam" id="PF02630">
    <property type="entry name" value="SCO1-SenC"/>
    <property type="match status" value="1"/>
</dbReference>
<dbReference type="InterPro" id="IPR036249">
    <property type="entry name" value="Thioredoxin-like_sf"/>
</dbReference>
<dbReference type="InterPro" id="IPR003782">
    <property type="entry name" value="SCO1/SenC"/>
</dbReference>
<protein>
    <submittedName>
        <fullName evidence="5">SCO family protein</fullName>
    </submittedName>
</protein>
<dbReference type="PANTHER" id="PTHR12151">
    <property type="entry name" value="ELECTRON TRANSPORT PROTIN SCO1/SENC FAMILY MEMBER"/>
    <property type="match status" value="1"/>
</dbReference>
<dbReference type="InterPro" id="IPR013766">
    <property type="entry name" value="Thioredoxin_domain"/>
</dbReference>
<dbReference type="EMBL" id="JAVREH010000004">
    <property type="protein sequence ID" value="MDT0260650.1"/>
    <property type="molecule type" value="Genomic_DNA"/>
</dbReference>
<dbReference type="RefSeq" id="WP_311421807.1">
    <property type="nucleotide sequence ID" value="NZ_JAVREH010000004.1"/>
</dbReference>
<proteinExistence type="inferred from homology"/>
<evidence type="ECO:0000256" key="1">
    <source>
        <dbReference type="ARBA" id="ARBA00010996"/>
    </source>
</evidence>
<evidence type="ECO:0000259" key="4">
    <source>
        <dbReference type="PROSITE" id="PS51352"/>
    </source>
</evidence>
<comment type="caution">
    <text evidence="5">The sequence shown here is derived from an EMBL/GenBank/DDBJ whole genome shotgun (WGS) entry which is preliminary data.</text>
</comment>
<gene>
    <name evidence="5" type="ORF">RM423_04510</name>
</gene>
<feature type="domain" description="Thioredoxin" evidence="4">
    <location>
        <begin position="45"/>
        <end position="212"/>
    </location>
</feature>
<organism evidence="5 6">
    <name type="scientific">Jatrophihabitans lederbergiae</name>
    <dbReference type="NCBI Taxonomy" id="3075547"/>
    <lineage>
        <taxon>Bacteria</taxon>
        <taxon>Bacillati</taxon>
        <taxon>Actinomycetota</taxon>
        <taxon>Actinomycetes</taxon>
        <taxon>Jatrophihabitantales</taxon>
        <taxon>Jatrophihabitantaceae</taxon>
        <taxon>Jatrophihabitans</taxon>
    </lineage>
</organism>
<keyword evidence="3" id="KW-0732">Signal</keyword>